<evidence type="ECO:0000256" key="3">
    <source>
        <dbReference type="ARBA" id="ARBA00022475"/>
    </source>
</evidence>
<comment type="caution">
    <text evidence="8">The sequence shown here is derived from an EMBL/GenBank/DDBJ whole genome shotgun (WGS) entry which is preliminary data.</text>
</comment>
<dbReference type="PANTHER" id="PTHR42788">
    <property type="entry name" value="TAURINE IMPORT ATP-BINDING PROTEIN-RELATED"/>
    <property type="match status" value="1"/>
</dbReference>
<dbReference type="SUPFAM" id="SSF52540">
    <property type="entry name" value="P-loop containing nucleoside triphosphate hydrolases"/>
    <property type="match status" value="1"/>
</dbReference>
<dbReference type="InterPro" id="IPR003439">
    <property type="entry name" value="ABC_transporter-like_ATP-bd"/>
</dbReference>
<dbReference type="GO" id="GO:0005524">
    <property type="term" value="F:ATP binding"/>
    <property type="evidence" value="ECO:0007669"/>
    <property type="project" value="UniProtKB-KW"/>
</dbReference>
<dbReference type="RefSeq" id="WP_407029586.1">
    <property type="nucleotide sequence ID" value="NZ_JAQGEF010000001.1"/>
</dbReference>
<dbReference type="InterPro" id="IPR050166">
    <property type="entry name" value="ABC_transporter_ATP-bind"/>
</dbReference>
<protein>
    <submittedName>
        <fullName evidence="8">ATP-binding cassette domain-containing protein</fullName>
    </submittedName>
</protein>
<accession>A0ABT4UEQ9</accession>
<comment type="subcellular location">
    <subcellularLocation>
        <location evidence="1">Cell membrane</location>
        <topology evidence="1">Peripheral membrane protein</topology>
    </subcellularLocation>
</comment>
<keyword evidence="5 8" id="KW-0067">ATP-binding</keyword>
<dbReference type="InterPro" id="IPR017871">
    <property type="entry name" value="ABC_transporter-like_CS"/>
</dbReference>
<dbReference type="PANTHER" id="PTHR42788:SF7">
    <property type="entry name" value="NITRATE ABC TRANSPORTER ATP-BINDING PROTEIN"/>
    <property type="match status" value="1"/>
</dbReference>
<dbReference type="EMBL" id="JAQGEF010000001">
    <property type="protein sequence ID" value="MDA3613253.1"/>
    <property type="molecule type" value="Genomic_DNA"/>
</dbReference>
<keyword evidence="9" id="KW-1185">Reference proteome</keyword>
<dbReference type="PROSITE" id="PS00211">
    <property type="entry name" value="ABC_TRANSPORTER_1"/>
    <property type="match status" value="1"/>
</dbReference>
<dbReference type="SMART" id="SM00382">
    <property type="entry name" value="AAA"/>
    <property type="match status" value="1"/>
</dbReference>
<dbReference type="PROSITE" id="PS50893">
    <property type="entry name" value="ABC_TRANSPORTER_2"/>
    <property type="match status" value="1"/>
</dbReference>
<name>A0ABT4UEQ9_9BACT</name>
<dbReference type="InterPro" id="IPR003593">
    <property type="entry name" value="AAA+_ATPase"/>
</dbReference>
<keyword evidence="6" id="KW-0472">Membrane</keyword>
<evidence type="ECO:0000256" key="1">
    <source>
        <dbReference type="ARBA" id="ARBA00004202"/>
    </source>
</evidence>
<dbReference type="InterPro" id="IPR027417">
    <property type="entry name" value="P-loop_NTPase"/>
</dbReference>
<organism evidence="8 9">
    <name type="scientific">Polluticaenibacter yanchengensis</name>
    <dbReference type="NCBI Taxonomy" id="3014562"/>
    <lineage>
        <taxon>Bacteria</taxon>
        <taxon>Pseudomonadati</taxon>
        <taxon>Bacteroidota</taxon>
        <taxon>Chitinophagia</taxon>
        <taxon>Chitinophagales</taxon>
        <taxon>Chitinophagaceae</taxon>
        <taxon>Polluticaenibacter</taxon>
    </lineage>
</organism>
<keyword evidence="4" id="KW-0547">Nucleotide-binding</keyword>
<dbReference type="Gene3D" id="3.40.50.300">
    <property type="entry name" value="P-loop containing nucleotide triphosphate hydrolases"/>
    <property type="match status" value="1"/>
</dbReference>
<evidence type="ECO:0000256" key="2">
    <source>
        <dbReference type="ARBA" id="ARBA00022448"/>
    </source>
</evidence>
<evidence type="ECO:0000313" key="8">
    <source>
        <dbReference type="EMBL" id="MDA3613253.1"/>
    </source>
</evidence>
<dbReference type="Proteomes" id="UP001210231">
    <property type="component" value="Unassembled WGS sequence"/>
</dbReference>
<gene>
    <name evidence="8" type="ORF">O3P16_00425</name>
</gene>
<evidence type="ECO:0000256" key="4">
    <source>
        <dbReference type="ARBA" id="ARBA00022741"/>
    </source>
</evidence>
<feature type="domain" description="ABC transporter" evidence="7">
    <location>
        <begin position="2"/>
        <end position="243"/>
    </location>
</feature>
<evidence type="ECO:0000256" key="5">
    <source>
        <dbReference type="ARBA" id="ARBA00022840"/>
    </source>
</evidence>
<proteinExistence type="predicted"/>
<evidence type="ECO:0000313" key="9">
    <source>
        <dbReference type="Proteomes" id="UP001210231"/>
    </source>
</evidence>
<evidence type="ECO:0000259" key="7">
    <source>
        <dbReference type="PROSITE" id="PS50893"/>
    </source>
</evidence>
<keyword evidence="3" id="KW-1003">Cell membrane</keyword>
<keyword evidence="2" id="KW-0813">Transport</keyword>
<dbReference type="Pfam" id="PF00005">
    <property type="entry name" value="ABC_tran"/>
    <property type="match status" value="1"/>
</dbReference>
<reference evidence="8 9" key="1">
    <citation type="submission" date="2022-12" db="EMBL/GenBank/DDBJ databases">
        <title>Chitinophagaceae gen. sp. nov., a new member of the family Chitinophagaceae, isolated from soil in a chemical factory.</title>
        <authorList>
            <person name="Ke Z."/>
        </authorList>
    </citation>
    <scope>NUCLEOTIDE SEQUENCE [LARGE SCALE GENOMIC DNA]</scope>
    <source>
        <strain evidence="8 9">LY-5</strain>
    </source>
</reference>
<evidence type="ECO:0000256" key="6">
    <source>
        <dbReference type="ARBA" id="ARBA00023136"/>
    </source>
</evidence>
<sequence>MISLENIQKHFTLGDGTVIKALNDINITINKGDFVTIIGSNGSGKSTLIKLISGIEQPTAGNILLNKRNITRQSVEERSAYVAQVFQNPESGVAPNLSILENFRLAFLRGKTKSLFNTINSSFKNHTRDKIAALNMGLENKLNMPIGMLSGGQRQALCLLMATLAPCELLLMDEPTAALDPVNAALVLETANNIVKQDGLTCLYITHNMQDAIKYGSRLIQLQNGTVIKDIDKTVTPITEVTW</sequence>